<feature type="compositionally biased region" description="Low complexity" evidence="1">
    <location>
        <begin position="717"/>
        <end position="727"/>
    </location>
</feature>
<dbReference type="Proteomes" id="UP001165283">
    <property type="component" value="Unassembled WGS sequence"/>
</dbReference>
<feature type="compositionally biased region" description="Low complexity" evidence="1">
    <location>
        <begin position="1237"/>
        <end position="1250"/>
    </location>
</feature>
<keyword evidence="3" id="KW-1185">Reference proteome</keyword>
<protein>
    <recommendedName>
        <fullName evidence="4">Syndecan 1</fullName>
    </recommendedName>
</protein>
<feature type="compositionally biased region" description="Gly residues" evidence="1">
    <location>
        <begin position="443"/>
        <end position="456"/>
    </location>
</feature>
<feature type="compositionally biased region" description="Basic and acidic residues" evidence="1">
    <location>
        <begin position="632"/>
        <end position="646"/>
    </location>
</feature>
<gene>
    <name evidence="2" type="ORF">KDL28_04285</name>
</gene>
<evidence type="ECO:0008006" key="4">
    <source>
        <dbReference type="Google" id="ProtNLM"/>
    </source>
</evidence>
<feature type="compositionally biased region" description="Basic and acidic residues" evidence="1">
    <location>
        <begin position="892"/>
        <end position="913"/>
    </location>
</feature>
<feature type="compositionally biased region" description="Low complexity" evidence="1">
    <location>
        <begin position="1263"/>
        <end position="1279"/>
    </location>
</feature>
<evidence type="ECO:0000256" key="1">
    <source>
        <dbReference type="SAM" id="MobiDB-lite"/>
    </source>
</evidence>
<feature type="compositionally biased region" description="Basic and acidic residues" evidence="1">
    <location>
        <begin position="485"/>
        <end position="494"/>
    </location>
</feature>
<feature type="compositionally biased region" description="Basic and acidic residues" evidence="1">
    <location>
        <begin position="1178"/>
        <end position="1188"/>
    </location>
</feature>
<feature type="compositionally biased region" description="Low complexity" evidence="1">
    <location>
        <begin position="934"/>
        <end position="967"/>
    </location>
</feature>
<feature type="region of interest" description="Disordered" evidence="1">
    <location>
        <begin position="613"/>
        <end position="1035"/>
    </location>
</feature>
<feature type="compositionally biased region" description="Low complexity" evidence="1">
    <location>
        <begin position="1145"/>
        <end position="1158"/>
    </location>
</feature>
<feature type="compositionally biased region" description="Gly residues" evidence="1">
    <location>
        <begin position="647"/>
        <end position="683"/>
    </location>
</feature>
<evidence type="ECO:0000313" key="2">
    <source>
        <dbReference type="EMBL" id="MCO1654265.1"/>
    </source>
</evidence>
<name>A0ABT0ZU54_9PSEU</name>
<dbReference type="RefSeq" id="WP_252435887.1">
    <property type="nucleotide sequence ID" value="NZ_JAGSOV010000010.1"/>
</dbReference>
<feature type="compositionally biased region" description="Low complexity" evidence="1">
    <location>
        <begin position="975"/>
        <end position="1004"/>
    </location>
</feature>
<feature type="region of interest" description="Disordered" evidence="1">
    <location>
        <begin position="426"/>
        <end position="595"/>
    </location>
</feature>
<feature type="compositionally biased region" description="Acidic residues" evidence="1">
    <location>
        <begin position="728"/>
        <end position="744"/>
    </location>
</feature>
<evidence type="ECO:0000313" key="3">
    <source>
        <dbReference type="Proteomes" id="UP001165283"/>
    </source>
</evidence>
<feature type="compositionally biased region" description="Low complexity" evidence="1">
    <location>
        <begin position="819"/>
        <end position="833"/>
    </location>
</feature>
<accession>A0ABT0ZU54</accession>
<feature type="compositionally biased region" description="Acidic residues" evidence="1">
    <location>
        <begin position="512"/>
        <end position="521"/>
    </location>
</feature>
<proteinExistence type="predicted"/>
<feature type="region of interest" description="Disordered" evidence="1">
    <location>
        <begin position="350"/>
        <end position="414"/>
    </location>
</feature>
<feature type="region of interest" description="Disordered" evidence="1">
    <location>
        <begin position="1145"/>
        <end position="1293"/>
    </location>
</feature>
<feature type="compositionally biased region" description="Basic and acidic residues" evidence="1">
    <location>
        <begin position="572"/>
        <end position="590"/>
    </location>
</feature>
<sequence>MRAIRPGADVPDGSTAAVPADPLAAAADLRWSRPDLTAALADHVLETAAAVDDRDRWLAAAGWAVHARSATGDGRDTAADVIGGLAEWGPGVLDGPAAGRLRVELALVAVNAGESAAAAALLEPVLAEHGPAELRGDAFGVLARCAVDDDPDRVDGALECAGQAWAEVEPPLRELGGAAVALVAAAAHRRSGRPSIAAERAADGLAELERAREATGSGPRSGHLAAALAAEWILSLLDAGDAEQARQGCAELAPRLEHSRPSRQLARLRLAVARTNAVGSTAAETAAHTLGQAVRDAAECDAPDLEALCCSALGAVYQKAGRPDFALTTVERGVAAQRRDRSRAERFRTALDSLAARPSGSGPAGYGGRGAADTTRPLPVGPVAGEPVTALLPAPGRSSVPERGPRSRHGRAVDRAWQLGEYAATGADTQGDDAGDGAAPTGGNNGSRSGRGGGRGPARPAPERSQPAGRPERAQTDQRPGGRSAGRDVRRGDADESPAGDSLMRGPRPGNEPEEPADDQTELLRVSDTDDAPDRDEPGPEGRALGADPAGPASRHRLDSGINPIPPNRRRTAAEELEARRTAAGRRESRPAAFSAEWLAAELADLERIWERISQPAVQPDRTDEAAGGDPGPRDDRDDAGSRGRGDGAGGDGAGGDGAGGDGAGGDGAGGDGAGGDGAGGDGADPARGRARFAAVGDGEPGGAPSGRARRDRDDSSGSGTDHSTADSTDDGSTSDDDWTDVGSDETRASRSARRAAAGADPADDEQPRVGADEAGSGLAATAWTLTRPAGRGLPGGRRRADPEPSADGAAGNGKVGDRAAASRAAAQDAARPAGRRRRPEPDDAPAVEPERRSDDPFEGRRTGTPAGGRSTAGANGRRRAEIDDDPAEGAPLRRDGSDDRDGARAGRRRAEPEPAADEAGDERPTGRRASGTPAAKPAGPARSGRGARQAANARAETAMFPAVRPEPAAEDAPRPAADPVSAADAALFGPLPAELLEPVLAEPTTSRPAERPPADRRPVAEPRPAADPPDTDGCVVGIDIAREGRRLVGRRSARVLRTVAEALGGRLPAGGRIDEDEPGVVVVRVPGWSRAAATEWMRGRLPGVLDGFAGDPGDAGDLAGMNLRAAVRNSDGPVGAQLLQRLDAPAPRGPGAAPSGPVRRDAGGPQALERPGGGGRRRADDRSEPERSAPPPFTRPVTGRHGSGETGVMSSVVPGRHGQDKTDPPAGRGTSRPDPAAEQGTAGQGTAPRGGRRRADDPAPDGPRAAPEADPAPAAGAARGRERADGSTEGLGLADLLAGALAEYRGI</sequence>
<dbReference type="EMBL" id="JAGSOV010000010">
    <property type="protein sequence ID" value="MCO1654265.1"/>
    <property type="molecule type" value="Genomic_DNA"/>
</dbReference>
<feature type="compositionally biased region" description="Basic and acidic residues" evidence="1">
    <location>
        <begin position="849"/>
        <end position="862"/>
    </location>
</feature>
<feature type="compositionally biased region" description="Basic and acidic residues" evidence="1">
    <location>
        <begin position="1009"/>
        <end position="1021"/>
    </location>
</feature>
<comment type="caution">
    <text evidence="2">The sequence shown here is derived from an EMBL/GenBank/DDBJ whole genome shotgun (WGS) entry which is preliminary data.</text>
</comment>
<reference evidence="2" key="1">
    <citation type="submission" date="2021-04" db="EMBL/GenBank/DDBJ databases">
        <title>Pseudonocardia sp. nov., isolated from sandy soil of mangrove forest.</title>
        <authorList>
            <person name="Zan Z."/>
            <person name="Huang R."/>
            <person name="Liu W."/>
        </authorList>
    </citation>
    <scope>NUCLEOTIDE SEQUENCE</scope>
    <source>
        <strain evidence="2">S2-4</strain>
    </source>
</reference>
<organism evidence="2 3">
    <name type="scientific">Pseudonocardia humida</name>
    <dbReference type="NCBI Taxonomy" id="2800819"/>
    <lineage>
        <taxon>Bacteria</taxon>
        <taxon>Bacillati</taxon>
        <taxon>Actinomycetota</taxon>
        <taxon>Actinomycetes</taxon>
        <taxon>Pseudonocardiales</taxon>
        <taxon>Pseudonocardiaceae</taxon>
        <taxon>Pseudonocardia</taxon>
    </lineage>
</organism>